<evidence type="ECO:0000259" key="14">
    <source>
        <dbReference type="PROSITE" id="PS51085"/>
    </source>
</evidence>
<dbReference type="Pfam" id="PF02906">
    <property type="entry name" value="Fe_hyd_lg_C"/>
    <property type="match status" value="1"/>
</dbReference>
<keyword evidence="12" id="KW-0472">Membrane</keyword>
<dbReference type="Gene3D" id="3.30.70.20">
    <property type="match status" value="1"/>
</dbReference>
<dbReference type="KEGG" id="aft:BBF96_12360"/>
<dbReference type="SUPFAM" id="SSF52833">
    <property type="entry name" value="Thioredoxin-like"/>
    <property type="match status" value="1"/>
</dbReference>
<evidence type="ECO:0000256" key="12">
    <source>
        <dbReference type="ARBA" id="ARBA00023136"/>
    </source>
</evidence>
<comment type="cofactor">
    <cofactor evidence="13">
        <name>[2Fe-2S] cluster</name>
        <dbReference type="ChEBI" id="CHEBI:190135"/>
    </cofactor>
</comment>
<dbReference type="SMART" id="SM00902">
    <property type="entry name" value="Fe_hyd_SSU"/>
    <property type="match status" value="1"/>
</dbReference>
<dbReference type="NCBIfam" id="NF040763">
    <property type="entry name" value="FeFe_hydrog_A6"/>
    <property type="match status" value="1"/>
</dbReference>
<dbReference type="Pfam" id="PF13510">
    <property type="entry name" value="Fer2_4"/>
    <property type="match status" value="1"/>
</dbReference>
<dbReference type="GO" id="GO:0051537">
    <property type="term" value="F:2 iron, 2 sulfur cluster binding"/>
    <property type="evidence" value="ECO:0007669"/>
    <property type="project" value="UniProtKB-KW"/>
</dbReference>
<dbReference type="GO" id="GO:0008901">
    <property type="term" value="F:ferredoxin hydrogenase activity"/>
    <property type="evidence" value="ECO:0007669"/>
    <property type="project" value="InterPro"/>
</dbReference>
<keyword evidence="7" id="KW-0677">Repeat</keyword>
<dbReference type="PROSITE" id="PS00641">
    <property type="entry name" value="COMPLEX1_75K_1"/>
    <property type="match status" value="1"/>
</dbReference>
<dbReference type="FunFam" id="3.30.70.20:FF:000035">
    <property type="entry name" value="Iron hydrogenase 1"/>
    <property type="match status" value="1"/>
</dbReference>
<dbReference type="SUPFAM" id="SSF53920">
    <property type="entry name" value="Fe-only hydrogenase"/>
    <property type="match status" value="1"/>
</dbReference>
<evidence type="ECO:0000259" key="15">
    <source>
        <dbReference type="PROSITE" id="PS51379"/>
    </source>
</evidence>
<evidence type="ECO:0000256" key="13">
    <source>
        <dbReference type="ARBA" id="ARBA00034078"/>
    </source>
</evidence>
<dbReference type="PANTHER" id="PTHR11615">
    <property type="entry name" value="NITRATE, FORMATE, IRON DEHYDROGENASE"/>
    <property type="match status" value="1"/>
</dbReference>
<dbReference type="Pfam" id="PF12838">
    <property type="entry name" value="Fer4_7"/>
    <property type="match status" value="1"/>
</dbReference>
<dbReference type="PROSITE" id="PS51839">
    <property type="entry name" value="4FE4S_HC3"/>
    <property type="match status" value="1"/>
</dbReference>
<keyword evidence="6" id="KW-0479">Metal-binding</keyword>
<dbReference type="Gene3D" id="3.40.30.10">
    <property type="entry name" value="Glutaredoxin"/>
    <property type="match status" value="1"/>
</dbReference>
<gene>
    <name evidence="17" type="ORF">BBF96_12360</name>
</gene>
<dbReference type="InterPro" id="IPR019574">
    <property type="entry name" value="NADH_UbQ_OxRdtase_Gsu_4Fe4S-bd"/>
</dbReference>
<dbReference type="PROSITE" id="PS51085">
    <property type="entry name" value="2FE2S_FER_2"/>
    <property type="match status" value="1"/>
</dbReference>
<evidence type="ECO:0000256" key="7">
    <source>
        <dbReference type="ARBA" id="ARBA00022737"/>
    </source>
</evidence>
<dbReference type="InterPro" id="IPR000283">
    <property type="entry name" value="NADH_UbQ_OxRdtase_75kDa_su_CS"/>
</dbReference>
<feature type="domain" description="4Fe-4S His(Cys)3-ligated-type" evidence="16">
    <location>
        <begin position="77"/>
        <end position="116"/>
    </location>
</feature>
<dbReference type="SUPFAM" id="SSF54862">
    <property type="entry name" value="4Fe-4S ferredoxins"/>
    <property type="match status" value="1"/>
</dbReference>
<evidence type="ECO:0000256" key="6">
    <source>
        <dbReference type="ARBA" id="ARBA00022723"/>
    </source>
</evidence>
<keyword evidence="18" id="KW-1185">Reference proteome</keyword>
<dbReference type="InterPro" id="IPR017896">
    <property type="entry name" value="4Fe4S_Fe-S-bd"/>
</dbReference>
<evidence type="ECO:0000256" key="8">
    <source>
        <dbReference type="ARBA" id="ARBA00022967"/>
    </source>
</evidence>
<dbReference type="InterPro" id="IPR049830">
    <property type="entry name" value="HndD"/>
</dbReference>
<dbReference type="SMART" id="SM00929">
    <property type="entry name" value="NADH-G_4Fe-4S_3"/>
    <property type="match status" value="1"/>
</dbReference>
<dbReference type="PROSITE" id="PS00198">
    <property type="entry name" value="4FE4S_FER_1"/>
    <property type="match status" value="1"/>
</dbReference>
<dbReference type="Pfam" id="PF01257">
    <property type="entry name" value="2Fe-2S_thioredx"/>
    <property type="match status" value="1"/>
</dbReference>
<dbReference type="Gene3D" id="3.40.50.1780">
    <property type="match status" value="1"/>
</dbReference>
<dbReference type="GO" id="GO:0016020">
    <property type="term" value="C:membrane"/>
    <property type="evidence" value="ECO:0007669"/>
    <property type="project" value="UniProtKB-SubCell"/>
</dbReference>
<dbReference type="GO" id="GO:0005506">
    <property type="term" value="F:iron ion binding"/>
    <property type="evidence" value="ECO:0007669"/>
    <property type="project" value="InterPro"/>
</dbReference>
<dbReference type="Gene3D" id="3.10.20.740">
    <property type="match status" value="1"/>
</dbReference>
<dbReference type="FunFam" id="3.10.20.740:FF:000004">
    <property type="entry name" value="NADH-quinone oxidoreductase"/>
    <property type="match status" value="1"/>
</dbReference>
<dbReference type="EMBL" id="CP016379">
    <property type="protein sequence ID" value="AZR74122.1"/>
    <property type="molecule type" value="Genomic_DNA"/>
</dbReference>
<dbReference type="NCBIfam" id="TIGR02512">
    <property type="entry name" value="FeFe_hydrog_A"/>
    <property type="match status" value="1"/>
</dbReference>
<dbReference type="PROSITE" id="PS51379">
    <property type="entry name" value="4FE4S_FER_2"/>
    <property type="match status" value="2"/>
</dbReference>
<dbReference type="InterPro" id="IPR036249">
    <property type="entry name" value="Thioredoxin-like_sf"/>
</dbReference>
<dbReference type="OrthoDB" id="9805142at2"/>
<reference evidence="17 18" key="1">
    <citation type="submission" date="2016-07" db="EMBL/GenBank/DDBJ databases">
        <title>Genome and transcriptome analysis of iron-reducing fermentative bacteria Anoxybacter fermentans.</title>
        <authorList>
            <person name="Zeng X."/>
            <person name="Shao Z."/>
        </authorList>
    </citation>
    <scope>NUCLEOTIDE SEQUENCE [LARGE SCALE GENOMIC DNA]</scope>
    <source>
        <strain evidence="17 18">DY22613</strain>
    </source>
</reference>
<organism evidence="17 18">
    <name type="scientific">Anoxybacter fermentans</name>
    <dbReference type="NCBI Taxonomy" id="1323375"/>
    <lineage>
        <taxon>Bacteria</taxon>
        <taxon>Bacillati</taxon>
        <taxon>Bacillota</taxon>
        <taxon>Clostridia</taxon>
        <taxon>Halanaerobiales</taxon>
        <taxon>Anoxybacter</taxon>
    </lineage>
</organism>
<dbReference type="RefSeq" id="WP_127017472.1">
    <property type="nucleotide sequence ID" value="NZ_CP016379.1"/>
</dbReference>
<dbReference type="InterPro" id="IPR004108">
    <property type="entry name" value="Fe_hydrogenase_lsu_C"/>
</dbReference>
<dbReference type="Pfam" id="PF02256">
    <property type="entry name" value="Fe_hyd_SSU"/>
    <property type="match status" value="1"/>
</dbReference>
<accession>A0A3S9T121</accession>
<proteinExistence type="inferred from homology"/>
<dbReference type="InterPro" id="IPR050340">
    <property type="entry name" value="Cytosolic_Fe-S_CAF"/>
</dbReference>
<comment type="subcellular location">
    <subcellularLocation>
        <location evidence="2">Membrane</location>
    </subcellularLocation>
</comment>
<comment type="similarity">
    <text evidence="3">Belongs to the complex I 75 kDa subunit family.</text>
</comment>
<protein>
    <submittedName>
        <fullName evidence="17">Ferredoxin</fullName>
    </submittedName>
</protein>
<dbReference type="AlphaFoldDB" id="A0A3S9T121"/>
<dbReference type="InterPro" id="IPR009016">
    <property type="entry name" value="Fe_hydrogenase"/>
</dbReference>
<dbReference type="InterPro" id="IPR036010">
    <property type="entry name" value="2Fe-2S_ferredoxin-like_sf"/>
</dbReference>
<dbReference type="InterPro" id="IPR003149">
    <property type="entry name" value="Fe_hydrogenase_ssu"/>
</dbReference>
<feature type="domain" description="4Fe-4S ferredoxin-type" evidence="15">
    <location>
        <begin position="179"/>
        <end position="208"/>
    </location>
</feature>
<feature type="domain" description="4Fe-4S ferredoxin-type" evidence="15">
    <location>
        <begin position="136"/>
        <end position="166"/>
    </location>
</feature>
<dbReference type="GO" id="GO:0008137">
    <property type="term" value="F:NADH dehydrogenase (ubiquinone) activity"/>
    <property type="evidence" value="ECO:0007669"/>
    <property type="project" value="InterPro"/>
</dbReference>
<keyword evidence="8" id="KW-1278">Translocase</keyword>
<dbReference type="InterPro" id="IPR001041">
    <property type="entry name" value="2Fe-2S_ferredoxin-type"/>
</dbReference>
<dbReference type="SUPFAM" id="SSF54292">
    <property type="entry name" value="2Fe-2S ferredoxin-like"/>
    <property type="match status" value="1"/>
</dbReference>
<evidence type="ECO:0000259" key="16">
    <source>
        <dbReference type="PROSITE" id="PS51839"/>
    </source>
</evidence>
<evidence type="ECO:0000256" key="9">
    <source>
        <dbReference type="ARBA" id="ARBA00023004"/>
    </source>
</evidence>
<dbReference type="Pfam" id="PF10588">
    <property type="entry name" value="NADH-G_4Fe-4S_3"/>
    <property type="match status" value="1"/>
</dbReference>
<evidence type="ECO:0000256" key="11">
    <source>
        <dbReference type="ARBA" id="ARBA00023027"/>
    </source>
</evidence>
<evidence type="ECO:0000313" key="18">
    <source>
        <dbReference type="Proteomes" id="UP000267250"/>
    </source>
</evidence>
<dbReference type="CDD" id="cd02980">
    <property type="entry name" value="TRX_Fd_family"/>
    <property type="match status" value="1"/>
</dbReference>
<evidence type="ECO:0000313" key="17">
    <source>
        <dbReference type="EMBL" id="AZR74122.1"/>
    </source>
</evidence>
<evidence type="ECO:0000256" key="2">
    <source>
        <dbReference type="ARBA" id="ARBA00004370"/>
    </source>
</evidence>
<comment type="cofactor">
    <cofactor evidence="1">
        <name>[4Fe-4S] cluster</name>
        <dbReference type="ChEBI" id="CHEBI:49883"/>
    </cofactor>
</comment>
<dbReference type="GO" id="GO:0042773">
    <property type="term" value="P:ATP synthesis coupled electron transport"/>
    <property type="evidence" value="ECO:0007669"/>
    <property type="project" value="InterPro"/>
</dbReference>
<name>A0A3S9T121_9FIRM</name>
<keyword evidence="11" id="KW-0520">NAD</keyword>
<dbReference type="Proteomes" id="UP000267250">
    <property type="component" value="Chromosome"/>
</dbReference>
<keyword evidence="5" id="KW-0001">2Fe-2S</keyword>
<evidence type="ECO:0000256" key="3">
    <source>
        <dbReference type="ARBA" id="ARBA00005404"/>
    </source>
</evidence>
<dbReference type="GO" id="GO:0051539">
    <property type="term" value="F:4 iron, 4 sulfur cluster binding"/>
    <property type="evidence" value="ECO:0007669"/>
    <property type="project" value="UniProtKB-KW"/>
</dbReference>
<sequence length="667" mass="73905">MNQIIINNHSYELNGEENLLKVIRKAGIELPTFCYHSELSVYGACRMCLVEVEGQGIVAACSTAPRPGMKIKTHTKRLQHIRKMALELLLANHDRECTTCERSGSCKLQDLAERFGIKEIRFGQRDQKLPIDDSSPSLVRDPNKCILCGDCVRMCQEVQGIGVLDFANRGSKVMVTPAFNKQLAEVDCVNCGQCASVCPTGALVVKSEREEVWEALQDESKTVIVQIAPAVRVAIGEEFGGKPGDIELGKLAAALRRLGFDKVFDTSFAADLTVMEETREFIARFKNNERLPIFTSCCPAWVKYAEQYHSDLLDNLSSCKSPQQMFGAVVKRFYAKELGIEPKDLIVVSLMPCSAKKFEARRKEFSHNGVRDVDYVLTTQEIARMIKEAGIIFDELEIESLDLPFGFATGAGVIFGATGGVAEAALRAAYEMLTDKTLEDVNFKAVRGMEGIKEATVNLNGTDVKIAVVHGLGNVKKLLKKIKSGEVEYHLVEVMACPGGCVGGAGQPFPNDTEARKERAAGIYRADRMLQIHKSQDSPVINEFYQKHLAKLSHDEIHHLLHTNYGNRRRIRGEEIHLTGSGLEEISVAVCVGTCCYLGGSYDLLQSLMKAVEKDPVLKERVKIEATFCFENCKNGPTVKVDDELLNNMTAEDTEEILEKIKAKLRV</sequence>
<dbReference type="Gene3D" id="3.40.950.10">
    <property type="entry name" value="Fe-only Hydrogenase (Larger Subunit), Chain L, domain 3"/>
    <property type="match status" value="1"/>
</dbReference>
<dbReference type="CDD" id="cd00207">
    <property type="entry name" value="fer2"/>
    <property type="match status" value="1"/>
</dbReference>
<keyword evidence="9" id="KW-0408">Iron</keyword>
<evidence type="ECO:0000256" key="10">
    <source>
        <dbReference type="ARBA" id="ARBA00023014"/>
    </source>
</evidence>
<dbReference type="InterPro" id="IPR017900">
    <property type="entry name" value="4Fe4S_Fe_S_CS"/>
</dbReference>
<evidence type="ECO:0000256" key="1">
    <source>
        <dbReference type="ARBA" id="ARBA00001966"/>
    </source>
</evidence>
<dbReference type="InterPro" id="IPR036991">
    <property type="entry name" value="Fe_hydrogenase_ssu_sf"/>
</dbReference>
<evidence type="ECO:0000256" key="5">
    <source>
        <dbReference type="ARBA" id="ARBA00022714"/>
    </source>
</evidence>
<dbReference type="InterPro" id="IPR013352">
    <property type="entry name" value="Fe_hydrogenase_subset"/>
</dbReference>
<dbReference type="Gene3D" id="4.10.260.20">
    <property type="entry name" value="Iron hydrogenase, small subunit"/>
    <property type="match status" value="1"/>
</dbReference>
<keyword evidence="4" id="KW-0004">4Fe-4S</keyword>
<keyword evidence="10" id="KW-0411">Iron-sulfur</keyword>
<feature type="domain" description="2Fe-2S ferredoxin-type" evidence="14">
    <location>
        <begin position="2"/>
        <end position="77"/>
    </location>
</feature>
<evidence type="ECO:0000256" key="4">
    <source>
        <dbReference type="ARBA" id="ARBA00022485"/>
    </source>
</evidence>